<protein>
    <submittedName>
        <fullName evidence="2">Uncharacterized protein</fullName>
    </submittedName>
</protein>
<sequence length="78" mass="8750">MRMGKSKDQGGKGKGKAVASSSNAHAQRAPKRRLLAPRDEEEDVPLPNDPPIKHTIGKGRLSQYDMHLQIRFFNEKIN</sequence>
<dbReference type="EMBL" id="SZYD01000015">
    <property type="protein sequence ID" value="KAD3641479.1"/>
    <property type="molecule type" value="Genomic_DNA"/>
</dbReference>
<name>A0A5N6MNC1_9ASTR</name>
<proteinExistence type="predicted"/>
<feature type="region of interest" description="Disordered" evidence="1">
    <location>
        <begin position="1"/>
        <end position="58"/>
    </location>
</feature>
<feature type="compositionally biased region" description="Basic and acidic residues" evidence="1">
    <location>
        <begin position="1"/>
        <end position="11"/>
    </location>
</feature>
<organism evidence="2 3">
    <name type="scientific">Mikania micrantha</name>
    <name type="common">bitter vine</name>
    <dbReference type="NCBI Taxonomy" id="192012"/>
    <lineage>
        <taxon>Eukaryota</taxon>
        <taxon>Viridiplantae</taxon>
        <taxon>Streptophyta</taxon>
        <taxon>Embryophyta</taxon>
        <taxon>Tracheophyta</taxon>
        <taxon>Spermatophyta</taxon>
        <taxon>Magnoliopsida</taxon>
        <taxon>eudicotyledons</taxon>
        <taxon>Gunneridae</taxon>
        <taxon>Pentapetalae</taxon>
        <taxon>asterids</taxon>
        <taxon>campanulids</taxon>
        <taxon>Asterales</taxon>
        <taxon>Asteraceae</taxon>
        <taxon>Asteroideae</taxon>
        <taxon>Heliantheae alliance</taxon>
        <taxon>Eupatorieae</taxon>
        <taxon>Mikania</taxon>
    </lineage>
</organism>
<evidence type="ECO:0000256" key="1">
    <source>
        <dbReference type="SAM" id="MobiDB-lite"/>
    </source>
</evidence>
<accession>A0A5N6MNC1</accession>
<evidence type="ECO:0000313" key="3">
    <source>
        <dbReference type="Proteomes" id="UP000326396"/>
    </source>
</evidence>
<dbReference type="Proteomes" id="UP000326396">
    <property type="component" value="Linkage Group LG5"/>
</dbReference>
<gene>
    <name evidence="2" type="ORF">E3N88_30703</name>
</gene>
<comment type="caution">
    <text evidence="2">The sequence shown here is derived from an EMBL/GenBank/DDBJ whole genome shotgun (WGS) entry which is preliminary data.</text>
</comment>
<reference evidence="2 3" key="1">
    <citation type="submission" date="2019-05" db="EMBL/GenBank/DDBJ databases">
        <title>Mikania micrantha, genome provides insights into the molecular mechanism of rapid growth.</title>
        <authorList>
            <person name="Liu B."/>
        </authorList>
    </citation>
    <scope>NUCLEOTIDE SEQUENCE [LARGE SCALE GENOMIC DNA]</scope>
    <source>
        <strain evidence="2">NLD-2019</strain>
        <tissue evidence="2">Leaf</tissue>
    </source>
</reference>
<evidence type="ECO:0000313" key="2">
    <source>
        <dbReference type="EMBL" id="KAD3641479.1"/>
    </source>
</evidence>
<dbReference type="AlphaFoldDB" id="A0A5N6MNC1"/>
<keyword evidence="3" id="KW-1185">Reference proteome</keyword>